<keyword evidence="1" id="KW-0378">Hydrolase</keyword>
<dbReference type="InterPro" id="IPR029058">
    <property type="entry name" value="AB_hydrolase_fold"/>
</dbReference>
<dbReference type="SUPFAM" id="SSF53474">
    <property type="entry name" value="alpha/beta-Hydrolases"/>
    <property type="match status" value="1"/>
</dbReference>
<organism evidence="1 2">
    <name type="scientific">Cordyceps militaris</name>
    <name type="common">Caterpillar fungus</name>
    <name type="synonym">Clavaria militaris</name>
    <dbReference type="NCBI Taxonomy" id="73501"/>
    <lineage>
        <taxon>Eukaryota</taxon>
        <taxon>Fungi</taxon>
        <taxon>Dikarya</taxon>
        <taxon>Ascomycota</taxon>
        <taxon>Pezizomycotina</taxon>
        <taxon>Sordariomycetes</taxon>
        <taxon>Hypocreomycetidae</taxon>
        <taxon>Hypocreales</taxon>
        <taxon>Cordycipitaceae</taxon>
        <taxon>Cordyceps</taxon>
    </lineage>
</organism>
<dbReference type="Proteomes" id="UP000323067">
    <property type="component" value="Chromosome iii"/>
</dbReference>
<dbReference type="EMBL" id="CP023326">
    <property type="protein sequence ID" value="ATY66260.1"/>
    <property type="molecule type" value="Genomic_DNA"/>
</dbReference>
<dbReference type="GO" id="GO:0016746">
    <property type="term" value="F:acyltransferase activity"/>
    <property type="evidence" value="ECO:0007669"/>
    <property type="project" value="UniProtKB-KW"/>
</dbReference>
<protein>
    <submittedName>
        <fullName evidence="1">Hydrolases or acyltransferases (Alpha beta hydrolase superfamily)</fullName>
    </submittedName>
</protein>
<dbReference type="Gene3D" id="3.40.50.1820">
    <property type="entry name" value="alpha/beta hydrolase"/>
    <property type="match status" value="2"/>
</dbReference>
<dbReference type="OrthoDB" id="190201at2759"/>
<dbReference type="GO" id="GO:0016787">
    <property type="term" value="F:hydrolase activity"/>
    <property type="evidence" value="ECO:0007669"/>
    <property type="project" value="UniProtKB-KW"/>
</dbReference>
<accession>A0A2H4ST34</accession>
<name>A0A2H4ST34_CORMI</name>
<sequence length="259" mass="28091">MHQIQIIVNGAFTTTWIYGGSADGKAVFAISGLPASCETWCRAIGDLTSGTTPLIISHGGPVASYECLSSIADLTVPLVFYDQLGNGQSTHLRTKNGDEAFWLVELFTAELEKPLAAPRACGPACSHLRRLVIARSSASMDAWRIIITTLRDMMPAKEWAVFDKADETDAYEGAEYEAAIDVWTEGADHYRLIAGLYRGTAPTLLINGSDDEAQGVAKQPSFDLLGQVKWVTLDKAAHFSHVDQRETNMQHVSAFLAAA</sequence>
<evidence type="ECO:0000313" key="2">
    <source>
        <dbReference type="Proteomes" id="UP000323067"/>
    </source>
</evidence>
<reference evidence="1 2" key="1">
    <citation type="journal article" date="2017" name="BMC Genomics">
        <title>Chromosome level assembly and secondary metabolite potential of the parasitic fungus Cordyceps militaris.</title>
        <authorList>
            <person name="Kramer G.J."/>
            <person name="Nodwell J.R."/>
        </authorList>
    </citation>
    <scope>NUCLEOTIDE SEQUENCE [LARGE SCALE GENOMIC DNA]</scope>
    <source>
        <strain evidence="1 2">ATCC 34164</strain>
    </source>
</reference>
<dbReference type="VEuPathDB" id="FungiDB:A9K55_001444"/>
<evidence type="ECO:0000313" key="1">
    <source>
        <dbReference type="EMBL" id="ATY66260.1"/>
    </source>
</evidence>
<dbReference type="AlphaFoldDB" id="A0A2H4ST34"/>
<keyword evidence="1" id="KW-0808">Transferase</keyword>
<gene>
    <name evidence="1" type="ORF">A9K55_001444</name>
</gene>
<proteinExistence type="predicted"/>
<keyword evidence="1" id="KW-0012">Acyltransferase</keyword>
<dbReference type="VEuPathDB" id="FungiDB:CCM_00705"/>